<comment type="caution">
    <text evidence="1">The sequence shown here is derived from an EMBL/GenBank/DDBJ whole genome shotgun (WGS) entry which is preliminary data.</text>
</comment>
<protein>
    <submittedName>
        <fullName evidence="1">Uncharacterized protein</fullName>
    </submittedName>
</protein>
<dbReference type="AlphaFoldDB" id="A0A835ZEI0"/>
<proteinExistence type="predicted"/>
<sequence length="478" mass="51805">MLEDPRRAAGFAVAPLCPTKTSCCHASLRSPSPRKGSGGCRCRRRCRRPWRRRHHIRRHRCRSRSRSPKVILDLRLELQRHGGGGGSDTDFMCTWAEIQCFEQFGYGPKSERVFGPIEERSTALDDLRTNQLNSRRRWHRAARTRWKAHGWRQRSGVCGQSWTAPGKLKVGITRLKDEAVATYSGPHGAEVRDTAWRRAVVPTCRQHASAVAATAAGGGEQGGGVVGAGRLHSAAATTSTPLSTLRRGAAPFVSQERCAPLSDAATRVLFETASDVGGDHSWQQEVARVAAPEEGACSRVKQRAAPLLRHGRATPRLKVYGGVLDVAAAAALQGVAGRRRRLPGPALRHQQPVRQPLTRAAGMWAPLHVARQCHPLLLRVCRYGDRLVLQPRDAHLEFASCNADVAVRQVHASSALTRCCAAATSVPSAVYALCGAASAAGWPVRKCASTRAPSTFNCNLTFGVSPGRLGNSPVFKDP</sequence>
<gene>
    <name evidence="1" type="ORF">JKP88DRAFT_251454</name>
</gene>
<keyword evidence="2" id="KW-1185">Reference proteome</keyword>
<reference evidence="1" key="1">
    <citation type="submission" date="2021-02" db="EMBL/GenBank/DDBJ databases">
        <title>First Annotated Genome of the Yellow-green Alga Tribonema minus.</title>
        <authorList>
            <person name="Mahan K.M."/>
        </authorList>
    </citation>
    <scope>NUCLEOTIDE SEQUENCE</scope>
    <source>
        <strain evidence="1">UTEX B ZZ1240</strain>
    </source>
</reference>
<dbReference type="EMBL" id="JAFCMP010000018">
    <property type="protein sequence ID" value="KAG5191578.1"/>
    <property type="molecule type" value="Genomic_DNA"/>
</dbReference>
<evidence type="ECO:0000313" key="1">
    <source>
        <dbReference type="EMBL" id="KAG5191578.1"/>
    </source>
</evidence>
<organism evidence="1 2">
    <name type="scientific">Tribonema minus</name>
    <dbReference type="NCBI Taxonomy" id="303371"/>
    <lineage>
        <taxon>Eukaryota</taxon>
        <taxon>Sar</taxon>
        <taxon>Stramenopiles</taxon>
        <taxon>Ochrophyta</taxon>
        <taxon>PX clade</taxon>
        <taxon>Xanthophyceae</taxon>
        <taxon>Tribonematales</taxon>
        <taxon>Tribonemataceae</taxon>
        <taxon>Tribonema</taxon>
    </lineage>
</organism>
<dbReference type="Proteomes" id="UP000664859">
    <property type="component" value="Unassembled WGS sequence"/>
</dbReference>
<evidence type="ECO:0000313" key="2">
    <source>
        <dbReference type="Proteomes" id="UP000664859"/>
    </source>
</evidence>
<name>A0A835ZEI0_9STRA</name>
<accession>A0A835ZEI0</accession>